<reference evidence="2 3" key="1">
    <citation type="submission" date="2015-02" db="EMBL/GenBank/DDBJ databases">
        <title>Draft genome of a novel marine cyanobacterium (Chroococcales) isolated from South Atlantic Ocean.</title>
        <authorList>
            <person name="Rigonato J."/>
            <person name="Alvarenga D.O."/>
            <person name="Branco L.H."/>
            <person name="Varani A.M."/>
            <person name="Brandini F.P."/>
            <person name="Fiore M.F."/>
        </authorList>
    </citation>
    <scope>NUCLEOTIDE SEQUENCE [LARGE SCALE GENOMIC DNA]</scope>
    <source>
        <strain evidence="2 3">CENA595</strain>
    </source>
</reference>
<name>A0A0D8ZV22_9CYAN</name>
<evidence type="ECO:0000313" key="3">
    <source>
        <dbReference type="Proteomes" id="UP000032452"/>
    </source>
</evidence>
<dbReference type="CDD" id="cd00060">
    <property type="entry name" value="FHA"/>
    <property type="match status" value="1"/>
</dbReference>
<dbReference type="PROSITE" id="PS50006">
    <property type="entry name" value="FHA_DOMAIN"/>
    <property type="match status" value="1"/>
</dbReference>
<dbReference type="Gene3D" id="2.60.200.20">
    <property type="match status" value="1"/>
</dbReference>
<dbReference type="Proteomes" id="UP000032452">
    <property type="component" value="Unassembled WGS sequence"/>
</dbReference>
<dbReference type="RefSeq" id="WP_045055255.1">
    <property type="nucleotide sequence ID" value="NZ_CAWMDP010000057.1"/>
</dbReference>
<comment type="caution">
    <text evidence="2">The sequence shown here is derived from an EMBL/GenBank/DDBJ whole genome shotgun (WGS) entry which is preliminary data.</text>
</comment>
<dbReference type="InterPro" id="IPR000253">
    <property type="entry name" value="FHA_dom"/>
</dbReference>
<feature type="domain" description="FHA" evidence="1">
    <location>
        <begin position="29"/>
        <end position="87"/>
    </location>
</feature>
<dbReference type="SMART" id="SM00240">
    <property type="entry name" value="FHA"/>
    <property type="match status" value="1"/>
</dbReference>
<dbReference type="Pfam" id="PF00498">
    <property type="entry name" value="FHA"/>
    <property type="match status" value="1"/>
</dbReference>
<keyword evidence="3" id="KW-1185">Reference proteome</keyword>
<evidence type="ECO:0000259" key="1">
    <source>
        <dbReference type="PROSITE" id="PS50006"/>
    </source>
</evidence>
<proteinExistence type="predicted"/>
<sequence length="163" mass="18186">MHKIALEWVEEGRNRSQAFSFDKPNEPPIRIGRDESQCDVILKDSSKTVSGLHVEIFFDVKKHTFYLRNLTSKRNRPNPAWVNGQKVVTEEVPLKHRATIQLGKMTLNANVTSDAPQEQPVHGLKCHVCGHVSPQASLSLVCQWCGTSLAAAPTAVFFPDETP</sequence>
<dbReference type="AlphaFoldDB" id="A0A0D8ZV22"/>
<dbReference type="InterPro" id="IPR008984">
    <property type="entry name" value="SMAD_FHA_dom_sf"/>
</dbReference>
<protein>
    <recommendedName>
        <fullName evidence="1">FHA domain-containing protein</fullName>
    </recommendedName>
</protein>
<dbReference type="SUPFAM" id="SSF49879">
    <property type="entry name" value="SMAD/FHA domain"/>
    <property type="match status" value="1"/>
</dbReference>
<dbReference type="PATRIC" id="fig|1618023.3.peg.4799"/>
<dbReference type="STRING" id="1618023.UH38_13810"/>
<dbReference type="EMBL" id="JYON01000014">
    <property type="protein sequence ID" value="KJH71091.1"/>
    <property type="molecule type" value="Genomic_DNA"/>
</dbReference>
<accession>A0A0D8ZV22</accession>
<organism evidence="2 3">
    <name type="scientific">Aliterella atlantica CENA595</name>
    <dbReference type="NCBI Taxonomy" id="1618023"/>
    <lineage>
        <taxon>Bacteria</taxon>
        <taxon>Bacillati</taxon>
        <taxon>Cyanobacteriota</taxon>
        <taxon>Cyanophyceae</taxon>
        <taxon>Chroococcidiopsidales</taxon>
        <taxon>Aliterellaceae</taxon>
        <taxon>Aliterella</taxon>
    </lineage>
</organism>
<dbReference type="OrthoDB" id="505354at2"/>
<gene>
    <name evidence="2" type="ORF">UH38_13810</name>
</gene>
<evidence type="ECO:0000313" key="2">
    <source>
        <dbReference type="EMBL" id="KJH71091.1"/>
    </source>
</evidence>